<evidence type="ECO:0000313" key="1">
    <source>
        <dbReference type="EMBL" id="AWX45225.1"/>
    </source>
</evidence>
<dbReference type="Proteomes" id="UP000248536">
    <property type="component" value="Chromosome"/>
</dbReference>
<evidence type="ECO:0000313" key="2">
    <source>
        <dbReference type="Proteomes" id="UP000248536"/>
    </source>
</evidence>
<protein>
    <submittedName>
        <fullName evidence="1">Uncharacterized protein</fullName>
    </submittedName>
</protein>
<reference evidence="1 2" key="1">
    <citation type="submission" date="2018-06" db="EMBL/GenBank/DDBJ databases">
        <title>Spongiibacterium sp. HME9304 Genome sequencing and assembly.</title>
        <authorList>
            <person name="Kang H."/>
            <person name="Kim H."/>
            <person name="Joh K."/>
        </authorList>
    </citation>
    <scope>NUCLEOTIDE SEQUENCE [LARGE SCALE GENOMIC DNA]</scope>
    <source>
        <strain evidence="1 2">HME9304</strain>
    </source>
</reference>
<accession>A0A2Z4LTG8</accession>
<gene>
    <name evidence="1" type="ORF">HME9304_02237</name>
</gene>
<dbReference type="OrthoDB" id="679755at2"/>
<dbReference type="EMBL" id="CP030104">
    <property type="protein sequence ID" value="AWX45225.1"/>
    <property type="molecule type" value="Genomic_DNA"/>
</dbReference>
<proteinExistence type="predicted"/>
<dbReference type="RefSeq" id="WP_123877456.1">
    <property type="nucleotide sequence ID" value="NZ_CP030104.1"/>
</dbReference>
<dbReference type="AlphaFoldDB" id="A0A2Z4LTG8"/>
<dbReference type="KEGG" id="spon:HME9304_02237"/>
<organism evidence="1 2">
    <name type="scientific">Flagellimonas maritima</name>
    <dbReference type="NCBI Taxonomy" id="1383885"/>
    <lineage>
        <taxon>Bacteria</taxon>
        <taxon>Pseudomonadati</taxon>
        <taxon>Bacteroidota</taxon>
        <taxon>Flavobacteriia</taxon>
        <taxon>Flavobacteriales</taxon>
        <taxon>Flavobacteriaceae</taxon>
        <taxon>Flagellimonas</taxon>
    </lineage>
</organism>
<name>A0A2Z4LTG8_9FLAO</name>
<sequence length="216" mass="24772">MGKPILIYITSLIFCSAMYGQECLDVKFKLRGYFYVGTSQIDSTALGGFYKAKNSPKNIDSKIISLSKDESFQIIVKVDSIVEYSKDILGFKVFIVNRSNSKVELSAQDSRIYLKRQVFYKNEWQDIEYLPSSWCGNSYHNVIIMPNQYWDLKAPCLQGKIPAKFRFKLQINDVPDSILNVDSTIYSNEFFGSFNKSQLHKEEGHTASGIMDPYNN</sequence>
<keyword evidence="2" id="KW-1185">Reference proteome</keyword>